<dbReference type="Pfam" id="PF01861">
    <property type="entry name" value="BpsA_C"/>
    <property type="match status" value="1"/>
</dbReference>
<evidence type="ECO:0000313" key="2">
    <source>
        <dbReference type="EMBL" id="WZL76256.1"/>
    </source>
</evidence>
<reference evidence="2 3" key="1">
    <citation type="submission" date="2023-03" db="EMBL/GenBank/DDBJ databases">
        <title>Novel Species.</title>
        <authorList>
            <person name="Ma S."/>
        </authorList>
    </citation>
    <scope>NUCLEOTIDE SEQUENCE [LARGE SCALE GENOMIC DNA]</scope>
    <source>
        <strain evidence="2 3">B11</strain>
    </source>
</reference>
<evidence type="ECO:0000313" key="3">
    <source>
        <dbReference type="Proteomes" id="UP001461341"/>
    </source>
</evidence>
<dbReference type="PANTHER" id="PTHR23290:SF0">
    <property type="entry name" value="RRNA N6-ADENOSINE-METHYLTRANSFERASE METTL5"/>
    <property type="match status" value="1"/>
</dbReference>
<dbReference type="SUPFAM" id="SSF53335">
    <property type="entry name" value="S-adenosyl-L-methionine-dependent methyltransferases"/>
    <property type="match status" value="1"/>
</dbReference>
<gene>
    <name evidence="2" type="ORF">QBE54_00560</name>
</gene>
<keyword evidence="3" id="KW-1185">Reference proteome</keyword>
<dbReference type="Proteomes" id="UP001461341">
    <property type="component" value="Chromosome"/>
</dbReference>
<protein>
    <submittedName>
        <fullName evidence="2">Bis-aminopropyl spermidine synthase family protein</fullName>
    </submittedName>
</protein>
<dbReference type="InterPro" id="IPR036388">
    <property type="entry name" value="WH-like_DNA-bd_sf"/>
</dbReference>
<dbReference type="PANTHER" id="PTHR23290">
    <property type="entry name" value="RRNA N6-ADENOSINE-METHYLTRANSFERASE METTL5"/>
    <property type="match status" value="1"/>
</dbReference>
<organism evidence="2 3">
    <name type="scientific">Thermatribacter velox</name>
    <dbReference type="NCBI Taxonomy" id="3039681"/>
    <lineage>
        <taxon>Bacteria</taxon>
        <taxon>Pseudomonadati</taxon>
        <taxon>Atribacterota</taxon>
        <taxon>Atribacteria</taxon>
        <taxon>Atribacterales</taxon>
        <taxon>Thermatribacteraceae</taxon>
        <taxon>Thermatribacter</taxon>
    </lineage>
</organism>
<dbReference type="CDD" id="cd02440">
    <property type="entry name" value="AdoMet_MTases"/>
    <property type="match status" value="1"/>
</dbReference>
<dbReference type="Gene3D" id="3.40.50.150">
    <property type="entry name" value="Vaccinia Virus protein VP39"/>
    <property type="match status" value="1"/>
</dbReference>
<name>A0ABZ2YDA7_9BACT</name>
<sequence length="349" mass="40482">MNRYEAQILRSLKEGPKSFWRLLDEQDEHIRGFAERLKRLLQEELVCVVDGKFTLSEKGRAKYTSLKPYKSATCPSCRGGYNPYAFREAFEEYAKLVEGRPLPNLDFDQGFMTHEDIFARVAFMYERGDLEGQEILILGDDDLFSLALCATGFPKKVTVLEVDERLVSFIQKRAREKQFPLEARIYNACDAYPLKEHAFDVFITDPVESEKGLKVTLSRGAQSLKKGGALYFGLTTIESSWKKWYLVEKMLLEMNFAITDILRRFSSYPDRDNQFDRTYYERTMMLRLLDFEPPLPADADWFRSSFLRCEAVELPVPLITGSVAFDKDFYLDEETMATPGFEVEDRPSF</sequence>
<dbReference type="RefSeq" id="WP_369018414.1">
    <property type="nucleotide sequence ID" value="NZ_CP121689.1"/>
</dbReference>
<dbReference type="InterPro" id="IPR029063">
    <property type="entry name" value="SAM-dependent_MTases_sf"/>
</dbReference>
<evidence type="ECO:0000259" key="1">
    <source>
        <dbReference type="Pfam" id="PF01861"/>
    </source>
</evidence>
<dbReference type="InterPro" id="IPR002723">
    <property type="entry name" value="BpsA_C"/>
</dbReference>
<accession>A0ABZ2YDA7</accession>
<feature type="domain" description="N(4)-bis(aminopropyl)spermidine synthase C-terminal" evidence="1">
    <location>
        <begin position="89"/>
        <end position="335"/>
    </location>
</feature>
<proteinExistence type="predicted"/>
<dbReference type="EMBL" id="CP121689">
    <property type="protein sequence ID" value="WZL76256.1"/>
    <property type="molecule type" value="Genomic_DNA"/>
</dbReference>
<dbReference type="InterPro" id="IPR051720">
    <property type="entry name" value="rRNA_MeTrfase/Polyamine_Synth"/>
</dbReference>
<dbReference type="Gene3D" id="1.10.10.10">
    <property type="entry name" value="Winged helix-like DNA-binding domain superfamily/Winged helix DNA-binding domain"/>
    <property type="match status" value="1"/>
</dbReference>